<dbReference type="AlphaFoldDB" id="A0A140KZU0"/>
<gene>
    <name evidence="1" type="ORF">AN619_28660</name>
</gene>
<organism evidence="1 2">
    <name type="scientific">Thermotalea metallivorans</name>
    <dbReference type="NCBI Taxonomy" id="520762"/>
    <lineage>
        <taxon>Bacteria</taxon>
        <taxon>Bacillati</taxon>
        <taxon>Bacillota</taxon>
        <taxon>Clostridia</taxon>
        <taxon>Peptostreptococcales</taxon>
        <taxon>Thermotaleaceae</taxon>
        <taxon>Thermotalea</taxon>
    </lineage>
</organism>
<dbReference type="STRING" id="520762.AN619_28660"/>
<protein>
    <submittedName>
        <fullName evidence="1">Uncharacterized protein</fullName>
    </submittedName>
</protein>
<dbReference type="RefSeq" id="WP_242867416.1">
    <property type="nucleotide sequence ID" value="NZ_LOEE01000075.1"/>
</dbReference>
<comment type="caution">
    <text evidence="1">The sequence shown here is derived from an EMBL/GenBank/DDBJ whole genome shotgun (WGS) entry which is preliminary data.</text>
</comment>
<name>A0A140KZU0_9FIRM</name>
<proteinExistence type="predicted"/>
<accession>A0A140KZU0</accession>
<evidence type="ECO:0000313" key="1">
    <source>
        <dbReference type="EMBL" id="KXG73815.1"/>
    </source>
</evidence>
<dbReference type="EMBL" id="LOEE01000075">
    <property type="protein sequence ID" value="KXG73815.1"/>
    <property type="molecule type" value="Genomic_DNA"/>
</dbReference>
<reference evidence="1 2" key="1">
    <citation type="submission" date="2015-12" db="EMBL/GenBank/DDBJ databases">
        <title>Draft genome sequence of the thermoanaerobe Thermotalea metallivorans, an isolate from the runoff channel of the Great Artesian Basin, Australia.</title>
        <authorList>
            <person name="Patel B.K."/>
        </authorList>
    </citation>
    <scope>NUCLEOTIDE SEQUENCE [LARGE SCALE GENOMIC DNA]</scope>
    <source>
        <strain evidence="1 2">B2-1</strain>
    </source>
</reference>
<sequence>MHLQGGNSLAKHEFGIIDSFEENKWYNEYEPEKHNCISVNDDLIEELIIKYNEELMAIKTYFQVTTQPGNGLDYYGITLIPPKSLIQFRDVIIKANSQYQSQELQALIEMITDAIKKDKYLIHYGI</sequence>
<evidence type="ECO:0000313" key="2">
    <source>
        <dbReference type="Proteomes" id="UP000070456"/>
    </source>
</evidence>
<dbReference type="Proteomes" id="UP000070456">
    <property type="component" value="Unassembled WGS sequence"/>
</dbReference>
<dbReference type="PATRIC" id="fig|520762.4.peg.3163"/>
<keyword evidence="2" id="KW-1185">Reference proteome</keyword>